<feature type="transmembrane region" description="Helical" evidence="7">
    <location>
        <begin position="256"/>
        <end position="278"/>
    </location>
</feature>
<comment type="caution">
    <text evidence="9">The sequence shown here is derived from an EMBL/GenBank/DDBJ whole genome shotgun (WGS) entry which is preliminary data.</text>
</comment>
<dbReference type="InterPro" id="IPR051393">
    <property type="entry name" value="ABC_transporter_permease"/>
</dbReference>
<dbReference type="Pfam" id="PF00528">
    <property type="entry name" value="BPD_transp_1"/>
    <property type="match status" value="1"/>
</dbReference>
<feature type="transmembrane region" description="Helical" evidence="7">
    <location>
        <begin position="198"/>
        <end position="220"/>
    </location>
</feature>
<evidence type="ECO:0000256" key="5">
    <source>
        <dbReference type="ARBA" id="ARBA00022989"/>
    </source>
</evidence>
<accession>A0A100VMZ3</accession>
<keyword evidence="2 7" id="KW-0813">Transport</keyword>
<evidence type="ECO:0000256" key="2">
    <source>
        <dbReference type="ARBA" id="ARBA00022448"/>
    </source>
</evidence>
<dbReference type="PANTHER" id="PTHR30193">
    <property type="entry name" value="ABC TRANSPORTER PERMEASE PROTEIN"/>
    <property type="match status" value="1"/>
</dbReference>
<dbReference type="Proteomes" id="UP000069697">
    <property type="component" value="Unassembled WGS sequence"/>
</dbReference>
<dbReference type="InterPro" id="IPR000515">
    <property type="entry name" value="MetI-like"/>
</dbReference>
<reference evidence="10" key="2">
    <citation type="submission" date="2016-01" db="EMBL/GenBank/DDBJ databases">
        <title>Draft Genome Sequence of Paenibacillus amylolyticus Heshi-A3 that Was Isolated from Fermented Rice Bran with Aging Salted Mackerel, Which Was Named Heshiko as Traditional Fermented Seafood in Japan.</title>
        <authorList>
            <person name="Akuzawa S."/>
            <person name="Nakagawa J."/>
            <person name="Kanekatsu T."/>
            <person name="Kubota E."/>
            <person name="Ohtake R."/>
            <person name="Suzuki T."/>
            <person name="Kanesaki Y."/>
        </authorList>
    </citation>
    <scope>NUCLEOTIDE SEQUENCE [LARGE SCALE GENOMIC DNA]</scope>
    <source>
        <strain evidence="10">Heshi-A3</strain>
    </source>
</reference>
<protein>
    <submittedName>
        <fullName evidence="9">ABC transporter</fullName>
    </submittedName>
</protein>
<dbReference type="AlphaFoldDB" id="A0A100VMZ3"/>
<evidence type="ECO:0000259" key="8">
    <source>
        <dbReference type="PROSITE" id="PS50928"/>
    </source>
</evidence>
<keyword evidence="4 7" id="KW-0812">Transmembrane</keyword>
<sequence length="290" mass="32043">MKNRLQLSLFLIPGLLLYVGLFVFPTLTGLFYSFTDWDGVSPSYAFVGLDNYKDSLSSIVFRKAFGNNVEFMLTVVIAQTFISLVLALLLVRNTKTRIVLRALYFLPAILSSVSVGLIWAFMYDPSIGLINYGLNEAGMSSIARNWIGDPKIAIYSIAAVQIWAHAGQMMIVFIAGLQGIPAELYEAARMDGGSKWQVFRTVTWPLLAPSATIVVAYTTIQSFKAFDLIFTMTDGGPNYATEILTTYIYHTAFGSYSFGLASAGSMIFLVLLALLTLLQFKALRADRVSY</sequence>
<dbReference type="GO" id="GO:0055085">
    <property type="term" value="P:transmembrane transport"/>
    <property type="evidence" value="ECO:0007669"/>
    <property type="project" value="InterPro"/>
</dbReference>
<evidence type="ECO:0000256" key="1">
    <source>
        <dbReference type="ARBA" id="ARBA00004651"/>
    </source>
</evidence>
<feature type="transmembrane region" description="Helical" evidence="7">
    <location>
        <begin position="152"/>
        <end position="177"/>
    </location>
</feature>
<organism evidence="9 10">
    <name type="scientific">Paenibacillus amylolyticus</name>
    <dbReference type="NCBI Taxonomy" id="1451"/>
    <lineage>
        <taxon>Bacteria</taxon>
        <taxon>Bacillati</taxon>
        <taxon>Bacillota</taxon>
        <taxon>Bacilli</taxon>
        <taxon>Bacillales</taxon>
        <taxon>Paenibacillaceae</taxon>
        <taxon>Paenibacillus</taxon>
    </lineage>
</organism>
<feature type="domain" description="ABC transmembrane type-1" evidence="8">
    <location>
        <begin position="65"/>
        <end position="279"/>
    </location>
</feature>
<reference evidence="9 10" key="1">
    <citation type="journal article" date="2016" name="Genome Announc.">
        <title>Draft Genome Sequence of Paenibacillus amylolyticus Heshi-A3, Isolated from Fermented Rice Bran in a Japanese Fermented Seafood Dish.</title>
        <authorList>
            <person name="Akuzawa S."/>
            <person name="Nagaoka J."/>
            <person name="Kanekatsu M."/>
            <person name="Kubota E."/>
            <person name="Ohtake R."/>
            <person name="Suzuki T."/>
            <person name="Kanesaki Y."/>
        </authorList>
    </citation>
    <scope>NUCLEOTIDE SEQUENCE [LARGE SCALE GENOMIC DNA]</scope>
    <source>
        <strain evidence="9 10">Heshi-A3</strain>
    </source>
</reference>
<evidence type="ECO:0000256" key="4">
    <source>
        <dbReference type="ARBA" id="ARBA00022692"/>
    </source>
</evidence>
<feature type="transmembrane region" description="Helical" evidence="7">
    <location>
        <begin position="71"/>
        <end position="91"/>
    </location>
</feature>
<keyword evidence="3" id="KW-1003">Cell membrane</keyword>
<dbReference type="SUPFAM" id="SSF161098">
    <property type="entry name" value="MetI-like"/>
    <property type="match status" value="1"/>
</dbReference>
<dbReference type="InterPro" id="IPR035906">
    <property type="entry name" value="MetI-like_sf"/>
</dbReference>
<dbReference type="EMBL" id="BCNV01000001">
    <property type="protein sequence ID" value="GAS82876.1"/>
    <property type="molecule type" value="Genomic_DNA"/>
</dbReference>
<dbReference type="CDD" id="cd06261">
    <property type="entry name" value="TM_PBP2"/>
    <property type="match status" value="1"/>
</dbReference>
<dbReference type="PANTHER" id="PTHR30193:SF37">
    <property type="entry name" value="INNER MEMBRANE ABC TRANSPORTER PERMEASE PROTEIN YCJO"/>
    <property type="match status" value="1"/>
</dbReference>
<dbReference type="Gene3D" id="1.10.3720.10">
    <property type="entry name" value="MetI-like"/>
    <property type="match status" value="1"/>
</dbReference>
<gene>
    <name evidence="9" type="ORF">PAHA3_2950</name>
</gene>
<dbReference type="RefSeq" id="WP_201028079.1">
    <property type="nucleotide sequence ID" value="NZ_BCNV01000001.1"/>
</dbReference>
<evidence type="ECO:0000256" key="6">
    <source>
        <dbReference type="ARBA" id="ARBA00023136"/>
    </source>
</evidence>
<evidence type="ECO:0000313" key="10">
    <source>
        <dbReference type="Proteomes" id="UP000069697"/>
    </source>
</evidence>
<evidence type="ECO:0000256" key="3">
    <source>
        <dbReference type="ARBA" id="ARBA00022475"/>
    </source>
</evidence>
<evidence type="ECO:0000256" key="7">
    <source>
        <dbReference type="RuleBase" id="RU363032"/>
    </source>
</evidence>
<name>A0A100VMZ3_PAEAM</name>
<comment type="subcellular location">
    <subcellularLocation>
        <location evidence="1 7">Cell membrane</location>
        <topology evidence="1 7">Multi-pass membrane protein</topology>
    </subcellularLocation>
</comment>
<feature type="transmembrane region" description="Helical" evidence="7">
    <location>
        <begin position="7"/>
        <end position="34"/>
    </location>
</feature>
<dbReference type="GO" id="GO:0005886">
    <property type="term" value="C:plasma membrane"/>
    <property type="evidence" value="ECO:0007669"/>
    <property type="project" value="UniProtKB-SubCell"/>
</dbReference>
<dbReference type="PROSITE" id="PS50928">
    <property type="entry name" value="ABC_TM1"/>
    <property type="match status" value="1"/>
</dbReference>
<keyword evidence="5 7" id="KW-1133">Transmembrane helix</keyword>
<feature type="transmembrane region" description="Helical" evidence="7">
    <location>
        <begin position="103"/>
        <end position="122"/>
    </location>
</feature>
<proteinExistence type="inferred from homology"/>
<evidence type="ECO:0000313" key="9">
    <source>
        <dbReference type="EMBL" id="GAS82876.1"/>
    </source>
</evidence>
<comment type="similarity">
    <text evidence="7">Belongs to the binding-protein-dependent transport system permease family.</text>
</comment>
<keyword evidence="6 7" id="KW-0472">Membrane</keyword>